<feature type="domain" description="PpiC" evidence="6">
    <location>
        <begin position="128"/>
        <end position="243"/>
    </location>
</feature>
<dbReference type="PANTHER" id="PTHR47245:SF2">
    <property type="entry name" value="PEPTIDYL-PROLYL CIS-TRANS ISOMERASE HP_0175-RELATED"/>
    <property type="match status" value="1"/>
</dbReference>
<comment type="catalytic activity">
    <reaction evidence="1">
        <text>[protein]-peptidylproline (omega=180) = [protein]-peptidylproline (omega=0)</text>
        <dbReference type="Rhea" id="RHEA:16237"/>
        <dbReference type="Rhea" id="RHEA-COMP:10747"/>
        <dbReference type="Rhea" id="RHEA-COMP:10748"/>
        <dbReference type="ChEBI" id="CHEBI:83833"/>
        <dbReference type="ChEBI" id="CHEBI:83834"/>
        <dbReference type="EC" id="5.2.1.8"/>
    </reaction>
</comment>
<keyword evidence="4" id="KW-0697">Rotamase</keyword>
<comment type="similarity">
    <text evidence="2">Belongs to the PpiC/parvulin rotamase family.</text>
</comment>
<dbReference type="SUPFAM" id="SSF109998">
    <property type="entry name" value="Triger factor/SurA peptide-binding domain-like"/>
    <property type="match status" value="1"/>
</dbReference>
<evidence type="ECO:0000256" key="5">
    <source>
        <dbReference type="SAM" id="SignalP"/>
    </source>
</evidence>
<keyword evidence="8" id="KW-1185">Reference proteome</keyword>
<evidence type="ECO:0000256" key="3">
    <source>
        <dbReference type="ARBA" id="ARBA00013194"/>
    </source>
</evidence>
<dbReference type="PROSITE" id="PS51257">
    <property type="entry name" value="PROKAR_LIPOPROTEIN"/>
    <property type="match status" value="1"/>
</dbReference>
<dbReference type="InterPro" id="IPR014274">
    <property type="entry name" value="PPIase_EpsD"/>
</dbReference>
<dbReference type="InterPro" id="IPR000297">
    <property type="entry name" value="PPIase_PpiC"/>
</dbReference>
<organism evidence="7 8">
    <name type="scientific">Caldimonas mangrovi</name>
    <dbReference type="NCBI Taxonomy" id="2944811"/>
    <lineage>
        <taxon>Bacteria</taxon>
        <taxon>Pseudomonadati</taxon>
        <taxon>Pseudomonadota</taxon>
        <taxon>Betaproteobacteria</taxon>
        <taxon>Burkholderiales</taxon>
        <taxon>Sphaerotilaceae</taxon>
        <taxon>Caldimonas</taxon>
    </lineage>
</organism>
<gene>
    <name evidence="7" type="ORF">M8A51_06950</name>
</gene>
<feature type="chain" id="PRO_5045328742" description="peptidylprolyl isomerase" evidence="5">
    <location>
        <begin position="26"/>
        <end position="289"/>
    </location>
</feature>
<evidence type="ECO:0000256" key="2">
    <source>
        <dbReference type="ARBA" id="ARBA00007656"/>
    </source>
</evidence>
<dbReference type="Gene3D" id="1.10.8.1040">
    <property type="match status" value="1"/>
</dbReference>
<feature type="signal peptide" evidence="5">
    <location>
        <begin position="1"/>
        <end position="25"/>
    </location>
</feature>
<sequence length="289" mass="31050">MPAIARVVSRPVLTGLMLLSLALLAACGGGTKPAQPTQVAAKVNDGEISVHQVQLVLRRNPRLVAEHREAAGRKALDNLVEQELAAQAAREAGLETAPDVIQSIEAAKREALARAWQDRLAERATAASTDEVERYYDEHPALFAKRQIYSVQEYAVQVAGEQQAAVVAAIDATRSPQELRDVLNARGLRFNARPLVLPAEGVPLPVLDKLAAASPGLSVVDVRPAALQILHLVAAQPAPLERAQARSAIEAFLLNERRRQQVEQGMTRLRQAARVEYVGSFAAAASAAQ</sequence>
<dbReference type="Pfam" id="PF13624">
    <property type="entry name" value="SurA_N_3"/>
    <property type="match status" value="1"/>
</dbReference>
<keyword evidence="7" id="KW-0413">Isomerase</keyword>
<dbReference type="EMBL" id="JAMKFE010000003">
    <property type="protein sequence ID" value="MCM5679267.1"/>
    <property type="molecule type" value="Genomic_DNA"/>
</dbReference>
<evidence type="ECO:0000256" key="4">
    <source>
        <dbReference type="ARBA" id="ARBA00023110"/>
    </source>
</evidence>
<evidence type="ECO:0000313" key="7">
    <source>
        <dbReference type="EMBL" id="MCM5679267.1"/>
    </source>
</evidence>
<dbReference type="NCBIfam" id="TIGR02925">
    <property type="entry name" value="cis_trans_EpsD"/>
    <property type="match status" value="1"/>
</dbReference>
<dbReference type="EC" id="5.2.1.8" evidence="3"/>
<dbReference type="RefSeq" id="WP_251777463.1">
    <property type="nucleotide sequence ID" value="NZ_JAMKFE010000003.1"/>
</dbReference>
<name>A0ABT0YKJ8_9BURK</name>
<dbReference type="Proteomes" id="UP001165541">
    <property type="component" value="Unassembled WGS sequence"/>
</dbReference>
<evidence type="ECO:0000313" key="8">
    <source>
        <dbReference type="Proteomes" id="UP001165541"/>
    </source>
</evidence>
<accession>A0ABT0YKJ8</accession>
<dbReference type="Pfam" id="PF13145">
    <property type="entry name" value="Rotamase_2"/>
    <property type="match status" value="1"/>
</dbReference>
<dbReference type="InterPro" id="IPR027304">
    <property type="entry name" value="Trigger_fact/SurA_dom_sf"/>
</dbReference>
<dbReference type="PANTHER" id="PTHR47245">
    <property type="entry name" value="PEPTIDYLPROLYL ISOMERASE"/>
    <property type="match status" value="1"/>
</dbReference>
<evidence type="ECO:0000259" key="6">
    <source>
        <dbReference type="Pfam" id="PF13145"/>
    </source>
</evidence>
<keyword evidence="5" id="KW-0732">Signal</keyword>
<reference evidence="7" key="1">
    <citation type="submission" date="2022-05" db="EMBL/GenBank/DDBJ databases">
        <title>Schlegelella sp. nov., isolated from mangrove soil.</title>
        <authorList>
            <person name="Liu Y."/>
            <person name="Ge X."/>
            <person name="Liu W."/>
        </authorList>
    </citation>
    <scope>NUCLEOTIDE SEQUENCE</scope>
    <source>
        <strain evidence="7">S2-27</strain>
    </source>
</reference>
<comment type="caution">
    <text evidence="7">The sequence shown here is derived from an EMBL/GenBank/DDBJ whole genome shotgun (WGS) entry which is preliminary data.</text>
</comment>
<dbReference type="GO" id="GO:0003755">
    <property type="term" value="F:peptidyl-prolyl cis-trans isomerase activity"/>
    <property type="evidence" value="ECO:0007669"/>
    <property type="project" value="UniProtKB-EC"/>
</dbReference>
<dbReference type="InterPro" id="IPR050245">
    <property type="entry name" value="PrsA_foldase"/>
</dbReference>
<evidence type="ECO:0000256" key="1">
    <source>
        <dbReference type="ARBA" id="ARBA00000971"/>
    </source>
</evidence>
<proteinExistence type="inferred from homology"/>
<protein>
    <recommendedName>
        <fullName evidence="3">peptidylprolyl isomerase</fullName>
        <ecNumber evidence="3">5.2.1.8</ecNumber>
    </recommendedName>
</protein>